<feature type="region of interest" description="Disordered" evidence="17">
    <location>
        <begin position="1006"/>
        <end position="1074"/>
    </location>
</feature>
<feature type="signal peptide" evidence="19">
    <location>
        <begin position="1"/>
        <end position="25"/>
    </location>
</feature>
<comment type="pathway">
    <text evidence="3">Glycan degradation; xylan degradation.</text>
</comment>
<dbReference type="Pfam" id="PF06452">
    <property type="entry name" value="CBM9_1"/>
    <property type="match status" value="1"/>
</dbReference>
<dbReference type="Gene3D" id="3.20.20.80">
    <property type="entry name" value="Glycosidases"/>
    <property type="match status" value="1"/>
</dbReference>
<comment type="catalytic activity">
    <reaction evidence="1 16">
        <text>Endohydrolysis of (1-&gt;4)-beta-D-xylosidic linkages in xylans.</text>
        <dbReference type="EC" id="3.2.1.8"/>
    </reaction>
</comment>
<protein>
    <recommendedName>
        <fullName evidence="16">Beta-xylanase</fullName>
        <ecNumber evidence="16">3.2.1.8</ecNumber>
    </recommendedName>
</protein>
<feature type="domain" description="GH10" evidence="21">
    <location>
        <begin position="378"/>
        <end position="718"/>
    </location>
</feature>
<keyword evidence="11" id="KW-0572">Peptidoglycan-anchor</keyword>
<keyword evidence="7" id="KW-0858">Xylan degradation</keyword>
<dbReference type="Gene3D" id="2.60.40.1190">
    <property type="match status" value="1"/>
</dbReference>
<feature type="transmembrane region" description="Helical" evidence="18">
    <location>
        <begin position="1079"/>
        <end position="1098"/>
    </location>
</feature>
<dbReference type="EC" id="3.2.1.8" evidence="16"/>
<dbReference type="NCBIfam" id="TIGR01167">
    <property type="entry name" value="LPXTG_anchor"/>
    <property type="match status" value="1"/>
</dbReference>
<dbReference type="InterPro" id="IPR003305">
    <property type="entry name" value="CenC_carb-bd"/>
</dbReference>
<keyword evidence="12 16" id="KW-0119">Carbohydrate metabolism</keyword>
<evidence type="ECO:0000259" key="21">
    <source>
        <dbReference type="PROSITE" id="PS51760"/>
    </source>
</evidence>
<keyword evidence="13 16" id="KW-0326">Glycosidase</keyword>
<keyword evidence="6" id="KW-0964">Secreted</keyword>
<reference evidence="22" key="1">
    <citation type="submission" date="2022-06" db="EMBL/GenBank/DDBJ databases">
        <title>Aquibacillus sp. a new bacterium isolated from soil saline samples.</title>
        <authorList>
            <person name="Galisteo C."/>
            <person name="De La Haba R."/>
            <person name="Sanchez-Porro C."/>
            <person name="Ventosa A."/>
        </authorList>
    </citation>
    <scope>NUCLEOTIDE SEQUENCE</scope>
    <source>
        <strain evidence="22">JCM 12387</strain>
    </source>
</reference>
<dbReference type="InterPro" id="IPR010502">
    <property type="entry name" value="Carb-bd_dom_fam9"/>
</dbReference>
<evidence type="ECO:0000256" key="1">
    <source>
        <dbReference type="ARBA" id="ARBA00000681"/>
    </source>
</evidence>
<sequence length="1104" mass="123422">MKKKFSFAMVLLLIFNLLVPPGLLSSVSAAEVTPNEVLNFDFEDDSTTGWSSLGWDNLAPADIEIVTDDVTGEKSLGYLNRPTETESRLLYDLGQELTQGEIYTISFDVKLKEGTTNVVLGSKYSYPSTDPEYNEYPWLINPTAVNADDWTTLTLENFGYEHEATELLVWLQTQNADNAFTTNDYYLDNFKVMHVGTMEEPVEDPVEEPVEGIPAGEEVAADTDFEDGTAQGWVQRQDNVVLDVTADAARDSKFGLSVSNRLGSSDAALIDLFDEMYPGHEYNFSLWVKLAPGQEDTPLQLSAAQTVNGETTYYPPVIEPVTVTSDEWVLLEGTYAVPQDIEALSFYVEEEYDEAQTTGVSYYIDDFKAEVYVPDYAVEDLTPLKDIYADHFYIGNAVGTNHFAGRDLEIMTKHHNLITAENVMKPEAYYDDQGNFTHSSQDAFLQNAVDKNLLVHGHVLMWHSQSEDSLYQNEDGSYKTPDEALANMKTHISKVMTSADAIAGDSLISWDVVNEALDGSFSNPEDWKSNLRQSSGWLQSIGDDYLYEAYKYAREVADSLGRHDMVLYYNDYNDHLQPKARTMYHMVKDINERYAEENPDDDRKLISGVGMQSHYTTSVNIENVRTSLERFIELGVDVGVTELDVGASNTTTLTEEEEKEQAYFYAQLFDLYKEHSDHMSRVTLWGLSDRHSWRSEDNPLLFDGNLQAKEAYYALQDTATYIEENAPIEVEARSGDAAFGTATIDGEIEELWSNAPVLPIDRFQSAHNGATGEARVLWDAENLYVLVEVTDGELDKTSANAYEHDSVEVFLDEQNTKAASYGDGHGQYRVNFDNEQSFNPGDISEGFESEAVVDGTNYFVEMKIPFKTTSLVDVDTIGFDVQINDAVDGARNSVAIWNDYTGMGWSDPSVYGNLTLVEPSEEQLQIEELKAKIEELKQQIEDLKESNQEQIGELQEQVTNLETLLEELTTQIEEQGATLEDLVTQIGDLTSKIEELLSKIEDLEEQLGEEPGETPGEENPGEEPVEETPGETPGGETPGETPEEDGSDKGSNDGADEGTEDESDDSDENELPDTATNTYNWLAVGTFMLIIGAGYLLYVRRKRA</sequence>
<evidence type="ECO:0000256" key="14">
    <source>
        <dbReference type="ARBA" id="ARBA00023326"/>
    </source>
</evidence>
<accession>A0A9X3WNU1</accession>
<evidence type="ECO:0000259" key="20">
    <source>
        <dbReference type="PROSITE" id="PS50847"/>
    </source>
</evidence>
<evidence type="ECO:0000256" key="16">
    <source>
        <dbReference type="RuleBase" id="RU361174"/>
    </source>
</evidence>
<dbReference type="PROSITE" id="PS50847">
    <property type="entry name" value="GRAM_POS_ANCHORING"/>
    <property type="match status" value="1"/>
</dbReference>
<dbReference type="GO" id="GO:0045493">
    <property type="term" value="P:xylan catabolic process"/>
    <property type="evidence" value="ECO:0007669"/>
    <property type="project" value="UniProtKB-KW"/>
</dbReference>
<dbReference type="SUPFAM" id="SSF49785">
    <property type="entry name" value="Galactose-binding domain-like"/>
    <property type="match status" value="2"/>
</dbReference>
<comment type="similarity">
    <text evidence="4 16">Belongs to the glycosyl hydrolase 10 (cellulase F) family.</text>
</comment>
<organism evidence="22 23">
    <name type="scientific">Aquibacillus koreensis</name>
    <dbReference type="NCBI Taxonomy" id="279446"/>
    <lineage>
        <taxon>Bacteria</taxon>
        <taxon>Bacillati</taxon>
        <taxon>Bacillota</taxon>
        <taxon>Bacilli</taxon>
        <taxon>Bacillales</taxon>
        <taxon>Bacillaceae</taxon>
        <taxon>Aquibacillus</taxon>
    </lineage>
</organism>
<evidence type="ECO:0000256" key="11">
    <source>
        <dbReference type="ARBA" id="ARBA00023088"/>
    </source>
</evidence>
<feature type="compositionally biased region" description="Acidic residues" evidence="17">
    <location>
        <begin position="1006"/>
        <end position="1029"/>
    </location>
</feature>
<evidence type="ECO:0000256" key="3">
    <source>
        <dbReference type="ARBA" id="ARBA00004851"/>
    </source>
</evidence>
<evidence type="ECO:0000256" key="2">
    <source>
        <dbReference type="ARBA" id="ARBA00004168"/>
    </source>
</evidence>
<evidence type="ECO:0000313" key="23">
    <source>
        <dbReference type="Proteomes" id="UP001145072"/>
    </source>
</evidence>
<keyword evidence="18" id="KW-0472">Membrane</keyword>
<proteinExistence type="inferred from homology"/>
<evidence type="ECO:0000256" key="17">
    <source>
        <dbReference type="SAM" id="MobiDB-lite"/>
    </source>
</evidence>
<evidence type="ECO:0000256" key="8">
    <source>
        <dbReference type="ARBA" id="ARBA00022729"/>
    </source>
</evidence>
<dbReference type="SUPFAM" id="SSF51445">
    <property type="entry name" value="(Trans)glycosidases"/>
    <property type="match status" value="1"/>
</dbReference>
<keyword evidence="18" id="KW-1133">Transmembrane helix</keyword>
<evidence type="ECO:0000256" key="4">
    <source>
        <dbReference type="ARBA" id="ARBA00007495"/>
    </source>
</evidence>
<dbReference type="PANTHER" id="PTHR31490">
    <property type="entry name" value="GLYCOSYL HYDROLASE"/>
    <property type="match status" value="1"/>
</dbReference>
<dbReference type="SMART" id="SM00633">
    <property type="entry name" value="Glyco_10"/>
    <property type="match status" value="1"/>
</dbReference>
<dbReference type="SUPFAM" id="SSF49344">
    <property type="entry name" value="CBD9-like"/>
    <property type="match status" value="1"/>
</dbReference>
<evidence type="ECO:0000256" key="12">
    <source>
        <dbReference type="ARBA" id="ARBA00023277"/>
    </source>
</evidence>
<dbReference type="PANTHER" id="PTHR31490:SF90">
    <property type="entry name" value="ENDO-1,4-BETA-XYLANASE A"/>
    <property type="match status" value="1"/>
</dbReference>
<dbReference type="Gene3D" id="2.60.120.260">
    <property type="entry name" value="Galactose-binding domain-like"/>
    <property type="match status" value="2"/>
</dbReference>
<dbReference type="PROSITE" id="PS00591">
    <property type="entry name" value="GH10_1"/>
    <property type="match status" value="1"/>
</dbReference>
<dbReference type="GO" id="GO:0030246">
    <property type="term" value="F:carbohydrate binding"/>
    <property type="evidence" value="ECO:0007669"/>
    <property type="project" value="InterPro"/>
</dbReference>
<keyword evidence="18" id="KW-0812">Transmembrane</keyword>
<keyword evidence="14 16" id="KW-0624">Polysaccharide degradation</keyword>
<dbReference type="InterPro" id="IPR001000">
    <property type="entry name" value="GH10_dom"/>
</dbReference>
<dbReference type="Pfam" id="PF00331">
    <property type="entry name" value="Glyco_hydro_10"/>
    <property type="match status" value="1"/>
</dbReference>
<keyword evidence="10 16" id="KW-0378">Hydrolase</keyword>
<dbReference type="AlphaFoldDB" id="A0A9X3WNU1"/>
<dbReference type="Gene3D" id="1.20.5.1700">
    <property type="match status" value="1"/>
</dbReference>
<dbReference type="InterPro" id="IPR008979">
    <property type="entry name" value="Galactose-bd-like_sf"/>
</dbReference>
<name>A0A9X3WNU1_9BACI</name>
<comment type="subcellular location">
    <subcellularLocation>
        <location evidence="2">Secreted</location>
        <location evidence="2">Cell wall</location>
        <topology evidence="2">Peptidoglycan-anchor</topology>
    </subcellularLocation>
</comment>
<feature type="chain" id="PRO_5040744671" description="Beta-xylanase" evidence="19">
    <location>
        <begin position="26"/>
        <end position="1104"/>
    </location>
</feature>
<dbReference type="CDD" id="cd00005">
    <property type="entry name" value="CBM9_like_1"/>
    <property type="match status" value="1"/>
</dbReference>
<dbReference type="SUPFAM" id="SSF46966">
    <property type="entry name" value="Spectrin repeat"/>
    <property type="match status" value="1"/>
</dbReference>
<dbReference type="EMBL" id="JAMQJZ010000019">
    <property type="protein sequence ID" value="MDC3422310.1"/>
    <property type="molecule type" value="Genomic_DNA"/>
</dbReference>
<dbReference type="Pfam" id="PF02018">
    <property type="entry name" value="CBM_4_9"/>
    <property type="match status" value="2"/>
</dbReference>
<dbReference type="PRINTS" id="PR00134">
    <property type="entry name" value="GLHYDRLASE10"/>
</dbReference>
<evidence type="ECO:0000256" key="18">
    <source>
        <dbReference type="SAM" id="Phobius"/>
    </source>
</evidence>
<keyword evidence="23" id="KW-1185">Reference proteome</keyword>
<dbReference type="InterPro" id="IPR019931">
    <property type="entry name" value="LPXTG_anchor"/>
</dbReference>
<dbReference type="InterPro" id="IPR017853">
    <property type="entry name" value="GH"/>
</dbReference>
<keyword evidence="9" id="KW-0677">Repeat</keyword>
<evidence type="ECO:0000256" key="7">
    <source>
        <dbReference type="ARBA" id="ARBA00022651"/>
    </source>
</evidence>
<feature type="domain" description="Gram-positive cocci surface proteins LPxTG" evidence="20">
    <location>
        <begin position="1071"/>
        <end position="1104"/>
    </location>
</feature>
<evidence type="ECO:0000256" key="19">
    <source>
        <dbReference type="SAM" id="SignalP"/>
    </source>
</evidence>
<evidence type="ECO:0000256" key="10">
    <source>
        <dbReference type="ARBA" id="ARBA00022801"/>
    </source>
</evidence>
<evidence type="ECO:0000256" key="15">
    <source>
        <dbReference type="PROSITE-ProRule" id="PRU10061"/>
    </source>
</evidence>
<evidence type="ECO:0000256" key="5">
    <source>
        <dbReference type="ARBA" id="ARBA00022512"/>
    </source>
</evidence>
<dbReference type="InterPro" id="IPR044846">
    <property type="entry name" value="GH10"/>
</dbReference>
<feature type="active site" description="Nucleophile" evidence="15">
    <location>
        <position position="642"/>
    </location>
</feature>
<feature type="compositionally biased region" description="Acidic residues" evidence="17">
    <location>
        <begin position="1054"/>
        <end position="1071"/>
    </location>
</feature>
<dbReference type="InterPro" id="IPR031158">
    <property type="entry name" value="GH10_AS"/>
</dbReference>
<dbReference type="PROSITE" id="PS51760">
    <property type="entry name" value="GH10_2"/>
    <property type="match status" value="1"/>
</dbReference>
<evidence type="ECO:0000256" key="13">
    <source>
        <dbReference type="ARBA" id="ARBA00023295"/>
    </source>
</evidence>
<dbReference type="Pfam" id="PF00746">
    <property type="entry name" value="Gram_pos_anchor"/>
    <property type="match status" value="1"/>
</dbReference>
<comment type="caution">
    <text evidence="22">The sequence shown here is derived from an EMBL/GenBank/DDBJ whole genome shotgun (WGS) entry which is preliminary data.</text>
</comment>
<dbReference type="RefSeq" id="WP_259870539.1">
    <property type="nucleotide sequence ID" value="NZ_JAMQJZ010000019.1"/>
</dbReference>
<evidence type="ECO:0000256" key="6">
    <source>
        <dbReference type="ARBA" id="ARBA00022525"/>
    </source>
</evidence>
<dbReference type="Proteomes" id="UP001145072">
    <property type="component" value="Unassembled WGS sequence"/>
</dbReference>
<keyword evidence="8 19" id="KW-0732">Signal</keyword>
<gene>
    <name evidence="22" type="ORF">NC661_18320</name>
</gene>
<evidence type="ECO:0000256" key="9">
    <source>
        <dbReference type="ARBA" id="ARBA00022737"/>
    </source>
</evidence>
<evidence type="ECO:0000313" key="22">
    <source>
        <dbReference type="EMBL" id="MDC3422310.1"/>
    </source>
</evidence>
<dbReference type="GO" id="GO:0031176">
    <property type="term" value="F:endo-1,4-beta-xylanase activity"/>
    <property type="evidence" value="ECO:0007669"/>
    <property type="project" value="UniProtKB-EC"/>
</dbReference>
<keyword evidence="5" id="KW-0134">Cell wall</keyword>